<organism evidence="2 3">
    <name type="scientific">Candidatus Pseudogracilibacillus intestinigallinarum</name>
    <dbReference type="NCBI Taxonomy" id="2838742"/>
    <lineage>
        <taxon>Bacteria</taxon>
        <taxon>Bacillati</taxon>
        <taxon>Bacillota</taxon>
        <taxon>Bacilli</taxon>
        <taxon>Bacillales</taxon>
        <taxon>Bacillaceae</taxon>
        <taxon>Pseudogracilibacillus</taxon>
    </lineage>
</organism>
<gene>
    <name evidence="2" type="ORF">H9895_03650</name>
</gene>
<dbReference type="InterPro" id="IPR024515">
    <property type="entry name" value="DUF3397"/>
</dbReference>
<feature type="transmembrane region" description="Helical" evidence="1">
    <location>
        <begin position="64"/>
        <end position="83"/>
    </location>
</feature>
<dbReference type="AlphaFoldDB" id="A0A9D1TJY5"/>
<keyword evidence="1" id="KW-0472">Membrane</keyword>
<keyword evidence="1" id="KW-1133">Transmembrane helix</keyword>
<feature type="transmembrane region" description="Helical" evidence="1">
    <location>
        <begin position="38"/>
        <end position="58"/>
    </location>
</feature>
<sequence length="126" mass="14889">MLDKLVHYLPVIIIVSPIVFTIILYQGNKLLYKHRWRAIHFMVQISAYIYLFAVTYMLERLVPFTITGYIVIVILVVLAILLIRQWKKDTEVVLSKALRMLSRILFLLCFVLYIVLVVVEFVRLFS</sequence>
<evidence type="ECO:0000256" key="1">
    <source>
        <dbReference type="SAM" id="Phobius"/>
    </source>
</evidence>
<reference evidence="2" key="2">
    <citation type="submission" date="2021-04" db="EMBL/GenBank/DDBJ databases">
        <authorList>
            <person name="Gilroy R."/>
        </authorList>
    </citation>
    <scope>NUCLEOTIDE SEQUENCE</scope>
    <source>
        <strain evidence="2">CHK169-2315</strain>
    </source>
</reference>
<reference evidence="2" key="1">
    <citation type="journal article" date="2021" name="PeerJ">
        <title>Extensive microbial diversity within the chicken gut microbiome revealed by metagenomics and culture.</title>
        <authorList>
            <person name="Gilroy R."/>
            <person name="Ravi A."/>
            <person name="Getino M."/>
            <person name="Pursley I."/>
            <person name="Horton D.L."/>
            <person name="Alikhan N.F."/>
            <person name="Baker D."/>
            <person name="Gharbi K."/>
            <person name="Hall N."/>
            <person name="Watson M."/>
            <person name="Adriaenssens E.M."/>
            <person name="Foster-Nyarko E."/>
            <person name="Jarju S."/>
            <person name="Secka A."/>
            <person name="Antonio M."/>
            <person name="Oren A."/>
            <person name="Chaudhuri R.R."/>
            <person name="La Ragione R."/>
            <person name="Hildebrand F."/>
            <person name="Pallen M.J."/>
        </authorList>
    </citation>
    <scope>NUCLEOTIDE SEQUENCE</scope>
    <source>
        <strain evidence="2">CHK169-2315</strain>
    </source>
</reference>
<name>A0A9D1TJY5_9BACI</name>
<dbReference type="Pfam" id="PF11877">
    <property type="entry name" value="DUF3397"/>
    <property type="match status" value="1"/>
</dbReference>
<comment type="caution">
    <text evidence="2">The sequence shown here is derived from an EMBL/GenBank/DDBJ whole genome shotgun (WGS) entry which is preliminary data.</text>
</comment>
<evidence type="ECO:0000313" key="2">
    <source>
        <dbReference type="EMBL" id="HIV74158.1"/>
    </source>
</evidence>
<accession>A0A9D1TJY5</accession>
<proteinExistence type="predicted"/>
<feature type="transmembrane region" description="Helical" evidence="1">
    <location>
        <begin position="6"/>
        <end position="26"/>
    </location>
</feature>
<evidence type="ECO:0000313" key="3">
    <source>
        <dbReference type="Proteomes" id="UP000823937"/>
    </source>
</evidence>
<protein>
    <submittedName>
        <fullName evidence="2">DUF3397 domain-containing protein</fullName>
    </submittedName>
</protein>
<dbReference type="EMBL" id="DXHX01000050">
    <property type="protein sequence ID" value="HIV74158.1"/>
    <property type="molecule type" value="Genomic_DNA"/>
</dbReference>
<keyword evidence="1" id="KW-0812">Transmembrane</keyword>
<feature type="transmembrane region" description="Helical" evidence="1">
    <location>
        <begin position="104"/>
        <end position="125"/>
    </location>
</feature>
<dbReference type="Proteomes" id="UP000823937">
    <property type="component" value="Unassembled WGS sequence"/>
</dbReference>